<dbReference type="Proteomes" id="UP000053369">
    <property type="component" value="Unassembled WGS sequence"/>
</dbReference>
<organism evidence="2 3">
    <name type="scientific">Mesitornis unicolor</name>
    <name type="common">brown roatelo</name>
    <dbReference type="NCBI Taxonomy" id="54374"/>
    <lineage>
        <taxon>Eukaryota</taxon>
        <taxon>Metazoa</taxon>
        <taxon>Chordata</taxon>
        <taxon>Craniata</taxon>
        <taxon>Vertebrata</taxon>
        <taxon>Euteleostomi</taxon>
        <taxon>Archelosauria</taxon>
        <taxon>Archosauria</taxon>
        <taxon>Dinosauria</taxon>
        <taxon>Saurischia</taxon>
        <taxon>Theropoda</taxon>
        <taxon>Coelurosauria</taxon>
        <taxon>Aves</taxon>
        <taxon>Neognathae</taxon>
        <taxon>Neoaves</taxon>
        <taxon>Columbimorphae</taxon>
        <taxon>Mesitornithiformes</taxon>
        <taxon>Mesitornithidae</taxon>
        <taxon>Mesitornis</taxon>
    </lineage>
</organism>
<proteinExistence type="predicted"/>
<feature type="region of interest" description="Disordered" evidence="1">
    <location>
        <begin position="1"/>
        <end position="56"/>
    </location>
</feature>
<feature type="compositionally biased region" description="Pro residues" evidence="1">
    <location>
        <begin position="27"/>
        <end position="37"/>
    </location>
</feature>
<evidence type="ECO:0000313" key="2">
    <source>
        <dbReference type="EMBL" id="KFQ35675.1"/>
    </source>
</evidence>
<dbReference type="AlphaFoldDB" id="A0A091S586"/>
<name>A0A091S586_9AVES</name>
<keyword evidence="3" id="KW-1185">Reference proteome</keyword>
<accession>A0A091S586</accession>
<sequence length="141" mass="14649">GPSASQADVSTNDVNRASSVPLQEEPSPSPPSPPPAPASGDALQALPSSNEAEVTSTTWAVTPWDDESIMDAEFLSYVEQFPQKIIIPFTDLAGYLSEFEGPLNASQCSSTTTLGPPADDLVCHPEGTESAAQVASAEQVC</sequence>
<feature type="non-terminal residue" evidence="2">
    <location>
        <position position="141"/>
    </location>
</feature>
<dbReference type="EMBL" id="KK811283">
    <property type="protein sequence ID" value="KFQ35675.1"/>
    <property type="molecule type" value="Genomic_DNA"/>
</dbReference>
<protein>
    <submittedName>
        <fullName evidence="2">Uncharacterized protein</fullName>
    </submittedName>
</protein>
<feature type="compositionally biased region" description="Polar residues" evidence="1">
    <location>
        <begin position="1"/>
        <end position="21"/>
    </location>
</feature>
<feature type="compositionally biased region" description="Polar residues" evidence="1">
    <location>
        <begin position="46"/>
        <end position="56"/>
    </location>
</feature>
<gene>
    <name evidence="2" type="ORF">N332_05217</name>
</gene>
<reference evidence="2 3" key="1">
    <citation type="submission" date="2014-04" db="EMBL/GenBank/DDBJ databases">
        <title>Genome evolution of avian class.</title>
        <authorList>
            <person name="Zhang G."/>
            <person name="Li C."/>
        </authorList>
    </citation>
    <scope>NUCLEOTIDE SEQUENCE [LARGE SCALE GENOMIC DNA]</scope>
    <source>
        <strain evidence="2">BGI_N332</strain>
    </source>
</reference>
<feature type="non-terminal residue" evidence="2">
    <location>
        <position position="1"/>
    </location>
</feature>
<evidence type="ECO:0000256" key="1">
    <source>
        <dbReference type="SAM" id="MobiDB-lite"/>
    </source>
</evidence>
<evidence type="ECO:0000313" key="3">
    <source>
        <dbReference type="Proteomes" id="UP000053369"/>
    </source>
</evidence>